<gene>
    <name evidence="1" type="ORF">E4T88_00395</name>
</gene>
<name>A0A4Y9IQ60_9BACT</name>
<organism evidence="1 2">
    <name type="scientific">Dysgonomonas mossii</name>
    <dbReference type="NCBI Taxonomy" id="163665"/>
    <lineage>
        <taxon>Bacteria</taxon>
        <taxon>Pseudomonadati</taxon>
        <taxon>Bacteroidota</taxon>
        <taxon>Bacteroidia</taxon>
        <taxon>Bacteroidales</taxon>
        <taxon>Dysgonomonadaceae</taxon>
        <taxon>Dysgonomonas</taxon>
    </lineage>
</organism>
<sequence length="75" mass="8897">MMLSNYLRKIFRVVSLSTEANLKVQNKDVIKTIKKRKIMAEIFYFAPVTKLFMYICKKASLLRRINRRVNQALSN</sequence>
<reference evidence="1 2" key="1">
    <citation type="submission" date="2019-03" db="EMBL/GenBank/DDBJ databases">
        <title>Diversity of the mouse oral microbiome.</title>
        <authorList>
            <person name="Joseph S."/>
            <person name="Aduse-Opoku J."/>
            <person name="Curtis M."/>
            <person name="Wade W."/>
            <person name="Hashim A."/>
        </authorList>
    </citation>
    <scope>NUCLEOTIDE SEQUENCE [LARGE SCALE GENOMIC DNA]</scope>
    <source>
        <strain evidence="1 2">P11</strain>
    </source>
</reference>
<dbReference type="OrthoDB" id="9766816at2"/>
<dbReference type="EMBL" id="SPPK01000001">
    <property type="protein sequence ID" value="TFU90471.1"/>
    <property type="molecule type" value="Genomic_DNA"/>
</dbReference>
<comment type="caution">
    <text evidence="1">The sequence shown here is derived from an EMBL/GenBank/DDBJ whole genome shotgun (WGS) entry which is preliminary data.</text>
</comment>
<protein>
    <submittedName>
        <fullName evidence="1">Uncharacterized protein</fullName>
    </submittedName>
</protein>
<evidence type="ECO:0000313" key="1">
    <source>
        <dbReference type="EMBL" id="TFU90471.1"/>
    </source>
</evidence>
<proteinExistence type="predicted"/>
<accession>A0A4Y9IQ60</accession>
<dbReference type="Proteomes" id="UP000298285">
    <property type="component" value="Unassembled WGS sequence"/>
</dbReference>
<dbReference type="AlphaFoldDB" id="A0A4Y9IQ60"/>
<evidence type="ECO:0000313" key="2">
    <source>
        <dbReference type="Proteomes" id="UP000298285"/>
    </source>
</evidence>